<dbReference type="EMBL" id="CP028918">
    <property type="protein sequence ID" value="AWB48877.1"/>
    <property type="molecule type" value="Genomic_DNA"/>
</dbReference>
<dbReference type="RefSeq" id="WP_108435696.1">
    <property type="nucleotide sequence ID" value="NZ_CP028918.1"/>
</dbReference>
<evidence type="ECO:0000313" key="2">
    <source>
        <dbReference type="Proteomes" id="UP000244496"/>
    </source>
</evidence>
<keyword evidence="2" id="KW-1185">Reference proteome</keyword>
<reference evidence="1 2" key="1">
    <citation type="submission" date="2018-04" db="EMBL/GenBank/DDBJ databases">
        <title>Genome sequencing of Gemmobacter.</title>
        <authorList>
            <person name="Yi H."/>
            <person name="Baek M.-G."/>
        </authorList>
    </citation>
    <scope>NUCLEOTIDE SEQUENCE [LARGE SCALE GENOMIC DNA]</scope>
    <source>
        <strain evidence="1 2">HYN0069</strain>
    </source>
</reference>
<name>A0A2S0UM42_9RHOB</name>
<dbReference type="Pfam" id="PF23812">
    <property type="entry name" value="Phage_TAC_18"/>
    <property type="match status" value="1"/>
</dbReference>
<sequence length="85" mass="9089">MPEAGVVFWQAFSALSDGRRFAQGVPLPITAAELVAYGQITGLPFGSRHFALIRALDAVWLQAARSDRPVIAGELSGDIFDAIFA</sequence>
<dbReference type="AlphaFoldDB" id="A0A2S0UM42"/>
<protein>
    <submittedName>
        <fullName evidence="1">Uncharacterized protein</fullName>
    </submittedName>
</protein>
<accession>A0A2S0UM42</accession>
<evidence type="ECO:0000313" key="1">
    <source>
        <dbReference type="EMBL" id="AWB48877.1"/>
    </source>
</evidence>
<dbReference type="InterPro" id="IPR056919">
    <property type="entry name" value="Phage_TAC_18"/>
</dbReference>
<proteinExistence type="predicted"/>
<dbReference type="Proteomes" id="UP000244496">
    <property type="component" value="Chromosome"/>
</dbReference>
<organism evidence="1 2">
    <name type="scientific">Paragemmobacter aquarius</name>
    <dbReference type="NCBI Taxonomy" id="2169400"/>
    <lineage>
        <taxon>Bacteria</taxon>
        <taxon>Pseudomonadati</taxon>
        <taxon>Pseudomonadota</taxon>
        <taxon>Alphaproteobacteria</taxon>
        <taxon>Rhodobacterales</taxon>
        <taxon>Paracoccaceae</taxon>
        <taxon>Paragemmobacter</taxon>
    </lineage>
</organism>
<gene>
    <name evidence="1" type="ORF">HYN69_10520</name>
</gene>
<dbReference type="KEGG" id="geh:HYN69_10520"/>